<dbReference type="Proteomes" id="UP000193218">
    <property type="component" value="Unassembled WGS sequence"/>
</dbReference>
<feature type="region of interest" description="Disordered" evidence="2">
    <location>
        <begin position="1"/>
        <end position="50"/>
    </location>
</feature>
<name>A0A1Y1UE03_9TREE</name>
<protein>
    <submittedName>
        <fullName evidence="3">Uncharacterized protein</fullName>
    </submittedName>
</protein>
<gene>
    <name evidence="3" type="ORF">BD324DRAFT_484357</name>
</gene>
<evidence type="ECO:0000313" key="3">
    <source>
        <dbReference type="EMBL" id="ORX36268.1"/>
    </source>
</evidence>
<evidence type="ECO:0000313" key="4">
    <source>
        <dbReference type="Proteomes" id="UP000193218"/>
    </source>
</evidence>
<dbReference type="GeneID" id="33554719"/>
<dbReference type="AlphaFoldDB" id="A0A1Y1UE03"/>
<comment type="caution">
    <text evidence="3">The sequence shown here is derived from an EMBL/GenBank/DDBJ whole genome shotgun (WGS) entry which is preliminary data.</text>
</comment>
<keyword evidence="1" id="KW-0175">Coiled coil</keyword>
<reference evidence="3 4" key="1">
    <citation type="submission" date="2017-03" db="EMBL/GenBank/DDBJ databases">
        <title>Widespread Adenine N6-methylation of Active Genes in Fungi.</title>
        <authorList>
            <consortium name="DOE Joint Genome Institute"/>
            <person name="Mondo S.J."/>
            <person name="Dannebaum R.O."/>
            <person name="Kuo R.C."/>
            <person name="Louie K.B."/>
            <person name="Bewick A.J."/>
            <person name="Labutti K."/>
            <person name="Haridas S."/>
            <person name="Kuo A."/>
            <person name="Salamov A."/>
            <person name="Ahrendt S.R."/>
            <person name="Lau R."/>
            <person name="Bowen B.P."/>
            <person name="Lipzen A."/>
            <person name="Sullivan W."/>
            <person name="Andreopoulos W.B."/>
            <person name="Clum A."/>
            <person name="Lindquist E."/>
            <person name="Daum C."/>
            <person name="Northen T.R."/>
            <person name="Ramamoorthy G."/>
            <person name="Schmitz R.J."/>
            <person name="Gryganskyi A."/>
            <person name="Culley D."/>
            <person name="Magnuson J."/>
            <person name="James T.Y."/>
            <person name="O'Malley M.A."/>
            <person name="Stajich J.E."/>
            <person name="Spatafora J.W."/>
            <person name="Visel A."/>
            <person name="Grigoriev I.V."/>
        </authorList>
    </citation>
    <scope>NUCLEOTIDE SEQUENCE [LARGE SCALE GENOMIC DNA]</scope>
    <source>
        <strain evidence="3 4">NRRL Y-17943</strain>
    </source>
</reference>
<evidence type="ECO:0000256" key="2">
    <source>
        <dbReference type="SAM" id="MobiDB-lite"/>
    </source>
</evidence>
<accession>A0A1Y1UE03</accession>
<dbReference type="RefSeq" id="XP_021870369.1">
    <property type="nucleotide sequence ID" value="XM_022012911.1"/>
</dbReference>
<feature type="coiled-coil region" evidence="1">
    <location>
        <begin position="137"/>
        <end position="205"/>
    </location>
</feature>
<keyword evidence="4" id="KW-1185">Reference proteome</keyword>
<dbReference type="STRING" id="4999.A0A1Y1UE03"/>
<evidence type="ECO:0000256" key="1">
    <source>
        <dbReference type="SAM" id="Coils"/>
    </source>
</evidence>
<dbReference type="InParanoid" id="A0A1Y1UE03"/>
<dbReference type="EMBL" id="NBSH01000008">
    <property type="protein sequence ID" value="ORX36268.1"/>
    <property type="molecule type" value="Genomic_DNA"/>
</dbReference>
<proteinExistence type="predicted"/>
<sequence>MSHDDRGRGLRGWSPKREEEKPVELLPSPPPPLLRMDEDLTADADPSAGKLTIRGAAAAPRKTLLERLAAAKAEAAEKVNDPLIPPPLPHSISDPVTSAAVPNITGVRAAVQARLRLKLKLASEKKAFVFNQNESRAQALRAMILEAKARREATETDNVLRHMDRLDRAREIRRRLMVEKMMAAETEAERKARELKERLMGEKKARMLREKLKQRKKSQGEALPIVAVL</sequence>
<organism evidence="3 4">
    <name type="scientific">Kockovaella imperatae</name>
    <dbReference type="NCBI Taxonomy" id="4999"/>
    <lineage>
        <taxon>Eukaryota</taxon>
        <taxon>Fungi</taxon>
        <taxon>Dikarya</taxon>
        <taxon>Basidiomycota</taxon>
        <taxon>Agaricomycotina</taxon>
        <taxon>Tremellomycetes</taxon>
        <taxon>Tremellales</taxon>
        <taxon>Cuniculitremaceae</taxon>
        <taxon>Kockovaella</taxon>
    </lineage>
</organism>